<evidence type="ECO:0000259" key="2">
    <source>
        <dbReference type="Pfam" id="PF22725"/>
    </source>
</evidence>
<dbReference type="EMBL" id="AP035768">
    <property type="protein sequence ID" value="BFO16820.1"/>
    <property type="molecule type" value="Genomic_DNA"/>
</dbReference>
<reference evidence="3" key="2">
    <citation type="submission" date="2024-07" db="EMBL/GenBank/DDBJ databases">
        <title>Streptomyces haneummycinica sp. nov., a new antibiotic-producing actinobacterium isolated from marine sediment.</title>
        <authorList>
            <person name="Uemura M."/>
            <person name="Hamada M."/>
            <person name="Hirano S."/>
            <person name="Kobayashi K."/>
            <person name="Ohshiro T."/>
            <person name="Kobayashi T."/>
            <person name="Terahara T."/>
        </authorList>
    </citation>
    <scope>NUCLEOTIDE SEQUENCE</scope>
    <source>
        <strain evidence="3">KM77-8</strain>
    </source>
</reference>
<sequence length="116" mass="12266">MYPVRAAQYFLGDELTVVGAALRWNPGHGVDVGGSALLRRADGVTAVLTFGFGYRYGAEYDLWGSTGRLGTQRAFALGATDVPVLRTEDEKGSAEAPSRSAGPVPGRRGRVRRGGP</sequence>
<feature type="compositionally biased region" description="Basic residues" evidence="1">
    <location>
        <begin position="107"/>
        <end position="116"/>
    </location>
</feature>
<name>A0AAT9HH59_9ACTN</name>
<reference evidence="3" key="1">
    <citation type="submission" date="2024-06" db="EMBL/GenBank/DDBJ databases">
        <authorList>
            <consortium name="consrtm"/>
            <person name="Uemura M."/>
            <person name="Terahara T."/>
        </authorList>
    </citation>
    <scope>NUCLEOTIDE SEQUENCE</scope>
    <source>
        <strain evidence="3">KM77-8</strain>
    </source>
</reference>
<feature type="region of interest" description="Disordered" evidence="1">
    <location>
        <begin position="86"/>
        <end position="116"/>
    </location>
</feature>
<feature type="domain" description="GFO/IDH/MocA-like oxidoreductase" evidence="2">
    <location>
        <begin position="2"/>
        <end position="69"/>
    </location>
</feature>
<accession>A0AAT9HH59</accession>
<dbReference type="AlphaFoldDB" id="A0AAT9HH59"/>
<organism evidence="3">
    <name type="scientific">Streptomyces haneummycinicus</name>
    <dbReference type="NCBI Taxonomy" id="3074435"/>
    <lineage>
        <taxon>Bacteria</taxon>
        <taxon>Bacillati</taxon>
        <taxon>Actinomycetota</taxon>
        <taxon>Actinomycetes</taxon>
        <taxon>Kitasatosporales</taxon>
        <taxon>Streptomycetaceae</taxon>
        <taxon>Streptomyces</taxon>
    </lineage>
</organism>
<protein>
    <recommendedName>
        <fullName evidence="2">GFO/IDH/MocA-like oxidoreductase domain-containing protein</fullName>
    </recommendedName>
</protein>
<dbReference type="Pfam" id="PF22725">
    <property type="entry name" value="GFO_IDH_MocA_C3"/>
    <property type="match status" value="1"/>
</dbReference>
<evidence type="ECO:0000256" key="1">
    <source>
        <dbReference type="SAM" id="MobiDB-lite"/>
    </source>
</evidence>
<gene>
    <name evidence="3" type="ORF">SHKM778_32080</name>
</gene>
<proteinExistence type="predicted"/>
<evidence type="ECO:0000313" key="3">
    <source>
        <dbReference type="EMBL" id="BFO16820.1"/>
    </source>
</evidence>
<dbReference type="InterPro" id="IPR055170">
    <property type="entry name" value="GFO_IDH_MocA-like_dom"/>
</dbReference>
<dbReference type="SUPFAM" id="SSF55347">
    <property type="entry name" value="Glyceraldehyde-3-phosphate dehydrogenase-like, C-terminal domain"/>
    <property type="match status" value="1"/>
</dbReference>
<dbReference type="Gene3D" id="3.30.360.10">
    <property type="entry name" value="Dihydrodipicolinate Reductase, domain 2"/>
    <property type="match status" value="1"/>
</dbReference>